<dbReference type="EMBL" id="KV417487">
    <property type="protein sequence ID" value="KZP32146.1"/>
    <property type="molecule type" value="Genomic_DNA"/>
</dbReference>
<feature type="region of interest" description="Disordered" evidence="1">
    <location>
        <begin position="210"/>
        <end position="242"/>
    </location>
</feature>
<gene>
    <name evidence="2" type="ORF">FIBSPDRAFT_944700</name>
</gene>
<name>A0A166UXX9_9AGAM</name>
<organism evidence="2 3">
    <name type="scientific">Athelia psychrophila</name>
    <dbReference type="NCBI Taxonomy" id="1759441"/>
    <lineage>
        <taxon>Eukaryota</taxon>
        <taxon>Fungi</taxon>
        <taxon>Dikarya</taxon>
        <taxon>Basidiomycota</taxon>
        <taxon>Agaricomycotina</taxon>
        <taxon>Agaricomycetes</taxon>
        <taxon>Agaricomycetidae</taxon>
        <taxon>Atheliales</taxon>
        <taxon>Atheliaceae</taxon>
        <taxon>Athelia</taxon>
    </lineage>
</organism>
<evidence type="ECO:0000313" key="3">
    <source>
        <dbReference type="Proteomes" id="UP000076532"/>
    </source>
</evidence>
<dbReference type="AlphaFoldDB" id="A0A166UXX9"/>
<accession>A0A166UXX9</accession>
<reference evidence="2 3" key="1">
    <citation type="journal article" date="2016" name="Mol. Biol. Evol.">
        <title>Comparative Genomics of Early-Diverging Mushroom-Forming Fungi Provides Insights into the Origins of Lignocellulose Decay Capabilities.</title>
        <authorList>
            <person name="Nagy L.G."/>
            <person name="Riley R."/>
            <person name="Tritt A."/>
            <person name="Adam C."/>
            <person name="Daum C."/>
            <person name="Floudas D."/>
            <person name="Sun H."/>
            <person name="Yadav J.S."/>
            <person name="Pangilinan J."/>
            <person name="Larsson K.H."/>
            <person name="Matsuura K."/>
            <person name="Barry K."/>
            <person name="Labutti K."/>
            <person name="Kuo R."/>
            <person name="Ohm R.A."/>
            <person name="Bhattacharya S.S."/>
            <person name="Shirouzu T."/>
            <person name="Yoshinaga Y."/>
            <person name="Martin F.M."/>
            <person name="Grigoriev I.V."/>
            <person name="Hibbett D.S."/>
        </authorList>
    </citation>
    <scope>NUCLEOTIDE SEQUENCE [LARGE SCALE GENOMIC DNA]</scope>
    <source>
        <strain evidence="2 3">CBS 109695</strain>
    </source>
</reference>
<protein>
    <submittedName>
        <fullName evidence="2">Uncharacterized protein</fullName>
    </submittedName>
</protein>
<sequence>MELPSNENPAITSSELRTLLALTARSSFNRGLLHGEVAAEIKRILEHSSVSTAMHTEIISVLLRYQENLLREFEPANTLTDGRRVIMLQAENATLRLKIEELEATIRLSLHAEPSPYLPVHHHHHGPYYVPDQMAESASMSAPQDLAPNNYYYVHDHASGSATGTYNQFDNGQQLHPPQYIPQEYQQAGGHDQFMLEDGTLTSMYAQPLQGEGSGAVSHNMHTQSLQEPHEQEESSEGSGTV</sequence>
<evidence type="ECO:0000256" key="1">
    <source>
        <dbReference type="SAM" id="MobiDB-lite"/>
    </source>
</evidence>
<dbReference type="Proteomes" id="UP000076532">
    <property type="component" value="Unassembled WGS sequence"/>
</dbReference>
<keyword evidence="3" id="KW-1185">Reference proteome</keyword>
<proteinExistence type="predicted"/>
<evidence type="ECO:0000313" key="2">
    <source>
        <dbReference type="EMBL" id="KZP32146.1"/>
    </source>
</evidence>